<dbReference type="InterPro" id="IPR007504">
    <property type="entry name" value="H/ACA_rnp_Gar1/Naf1"/>
</dbReference>
<dbReference type="GO" id="GO:0003723">
    <property type="term" value="F:RNA binding"/>
    <property type="evidence" value="ECO:0007669"/>
    <property type="project" value="UniProtKB-KW"/>
</dbReference>
<dbReference type="AlphaFoldDB" id="A0A151GQ23"/>
<dbReference type="EMBL" id="LAYC01000001">
    <property type="protein sequence ID" value="KYK59161.1"/>
    <property type="molecule type" value="Genomic_DNA"/>
</dbReference>
<sequence>MSGFQIPGLGQAKPNERLPPLAADEQMQDANPPTPDLPPPNPVSAEPTTARVIVGTGDGLESTEGEKATEDAVTTEDAMLVDGTDSTPSLTHALEAAIGGLDEATTTAAPAQEQEATEPTASTELQADVGENPEWEIDSSPYESSSDSSSSDSSDSDSDNEGYEPLGIEETVRLLMQSEGGSDDEGDKAGRSATATQLRTKNEILDEVIPKPDVSITAEMKIEELGVVEFVVENTMLVKAFTPGEYQVLDTGSVLCTAERTVIGAVAETIGKVLQPMYTVRFNTEDEIKELGIEIGTKVFYPPDHASFVFTEPLKNLKGSDASNIHDEEVGDDDMEFSDDEKEAEHKRSLKQKRNRNKAPADGGTRGARGPHPLRQEAVPDGDLNYDDDGPYKPLARPPGYGIGGASGDSIELPPRSGSQRGGRRGDRGDRGNRGGRGGRGSRGRGDLRGGARGGHGQPRDGYSLPPQGYQQQYPPQPQHQPAGGNSWANPSGPSPPAMPNFGFQFPGWPQQGQGMPVPPPPPPPMWPAQGGQAQGQQSGGTFMDPALLAALMSQMQAQSGQRPWGGQPPPSS</sequence>
<protein>
    <recommendedName>
        <fullName evidence="3">H/ACA ribonucleoprotein complex non-core subunit NAF1</fullName>
    </recommendedName>
    <alternativeName>
        <fullName evidence="9">Nuclear assembly factor 1</fullName>
    </alternativeName>
</protein>
<dbReference type="InterPro" id="IPR038664">
    <property type="entry name" value="Gar1/Naf1_Cbf5-bd_sf"/>
</dbReference>
<dbReference type="GO" id="GO:0005732">
    <property type="term" value="C:sno(s)RNA-containing ribonucleoprotein complex"/>
    <property type="evidence" value="ECO:0007669"/>
    <property type="project" value="InterPro"/>
</dbReference>
<evidence type="ECO:0000313" key="12">
    <source>
        <dbReference type="Proteomes" id="UP000076580"/>
    </source>
</evidence>
<evidence type="ECO:0000256" key="6">
    <source>
        <dbReference type="ARBA" id="ARBA00022553"/>
    </source>
</evidence>
<keyword evidence="5" id="KW-0698">rRNA processing</keyword>
<dbReference type="GO" id="GO:0001522">
    <property type="term" value="P:pseudouridine synthesis"/>
    <property type="evidence" value="ECO:0007669"/>
    <property type="project" value="InterPro"/>
</dbReference>
<dbReference type="RefSeq" id="XP_040658513.1">
    <property type="nucleotide sequence ID" value="XM_040797630.1"/>
</dbReference>
<dbReference type="STRING" id="98403.A0A151GQ23"/>
<evidence type="ECO:0000256" key="2">
    <source>
        <dbReference type="ARBA" id="ARBA00009801"/>
    </source>
</evidence>
<feature type="compositionally biased region" description="Pro residues" evidence="10">
    <location>
        <begin position="517"/>
        <end position="527"/>
    </location>
</feature>
<evidence type="ECO:0000256" key="5">
    <source>
        <dbReference type="ARBA" id="ARBA00022552"/>
    </source>
</evidence>
<dbReference type="InterPro" id="IPR009000">
    <property type="entry name" value="Transl_B-barrel_sf"/>
</dbReference>
<organism evidence="11 12">
    <name type="scientific">Drechmeria coniospora</name>
    <name type="common">Nematophagous fungus</name>
    <name type="synonym">Meria coniospora</name>
    <dbReference type="NCBI Taxonomy" id="98403"/>
    <lineage>
        <taxon>Eukaryota</taxon>
        <taxon>Fungi</taxon>
        <taxon>Dikarya</taxon>
        <taxon>Ascomycota</taxon>
        <taxon>Pezizomycotina</taxon>
        <taxon>Sordariomycetes</taxon>
        <taxon>Hypocreomycetidae</taxon>
        <taxon>Hypocreales</taxon>
        <taxon>Ophiocordycipitaceae</taxon>
        <taxon>Drechmeria</taxon>
    </lineage>
</organism>
<feature type="compositionally biased region" description="Low complexity" evidence="10">
    <location>
        <begin position="528"/>
        <end position="547"/>
    </location>
</feature>
<dbReference type="InterPro" id="IPR040309">
    <property type="entry name" value="Naf1"/>
</dbReference>
<dbReference type="GO" id="GO:0006364">
    <property type="term" value="P:rRNA processing"/>
    <property type="evidence" value="ECO:0007669"/>
    <property type="project" value="UniProtKB-KW"/>
</dbReference>
<comment type="similarity">
    <text evidence="2">Belongs to the NAF1 family.</text>
</comment>
<evidence type="ECO:0000256" key="9">
    <source>
        <dbReference type="ARBA" id="ARBA00076743"/>
    </source>
</evidence>
<dbReference type="Pfam" id="PF04410">
    <property type="entry name" value="Gar1"/>
    <property type="match status" value="1"/>
</dbReference>
<feature type="compositionally biased region" description="Low complexity" evidence="10">
    <location>
        <begin position="503"/>
        <end position="516"/>
    </location>
</feature>
<keyword evidence="4" id="KW-0690">Ribosome biogenesis</keyword>
<name>A0A151GQ23_DRECN</name>
<dbReference type="InParanoid" id="A0A151GQ23"/>
<dbReference type="SUPFAM" id="SSF50447">
    <property type="entry name" value="Translation proteins"/>
    <property type="match status" value="1"/>
</dbReference>
<feature type="region of interest" description="Disordered" evidence="10">
    <location>
        <begin position="97"/>
        <end position="164"/>
    </location>
</feature>
<evidence type="ECO:0000256" key="8">
    <source>
        <dbReference type="ARBA" id="ARBA00023242"/>
    </source>
</evidence>
<evidence type="ECO:0000313" key="11">
    <source>
        <dbReference type="EMBL" id="KYK59161.1"/>
    </source>
</evidence>
<evidence type="ECO:0000256" key="1">
    <source>
        <dbReference type="ARBA" id="ARBA00004123"/>
    </source>
</evidence>
<feature type="compositionally biased region" description="Low complexity" evidence="10">
    <location>
        <begin position="138"/>
        <end position="153"/>
    </location>
</feature>
<evidence type="ECO:0000256" key="10">
    <source>
        <dbReference type="SAM" id="MobiDB-lite"/>
    </source>
</evidence>
<feature type="compositionally biased region" description="Pro residues" evidence="10">
    <location>
        <begin position="32"/>
        <end position="42"/>
    </location>
</feature>
<evidence type="ECO:0000256" key="7">
    <source>
        <dbReference type="ARBA" id="ARBA00022884"/>
    </source>
</evidence>
<keyword evidence="12" id="KW-1185">Reference proteome</keyword>
<keyword evidence="6" id="KW-0597">Phosphoprotein</keyword>
<feature type="compositionally biased region" description="Low complexity" evidence="10">
    <location>
        <begin position="103"/>
        <end position="124"/>
    </location>
</feature>
<gene>
    <name evidence="11" type="ORF">DCS_00291</name>
</gene>
<proteinExistence type="inferred from homology"/>
<dbReference type="GO" id="GO:0005634">
    <property type="term" value="C:nucleus"/>
    <property type="evidence" value="ECO:0007669"/>
    <property type="project" value="UniProtKB-SubCell"/>
</dbReference>
<evidence type="ECO:0000256" key="3">
    <source>
        <dbReference type="ARBA" id="ARBA00021438"/>
    </source>
</evidence>
<feature type="compositionally biased region" description="Basic residues" evidence="10">
    <location>
        <begin position="348"/>
        <end position="357"/>
    </location>
</feature>
<comment type="caution">
    <text evidence="11">The sequence shown here is derived from an EMBL/GenBank/DDBJ whole genome shotgun (WGS) entry which is preliminary data.</text>
</comment>
<comment type="subcellular location">
    <subcellularLocation>
        <location evidence="1">Nucleus</location>
    </subcellularLocation>
</comment>
<dbReference type="GO" id="GO:0000493">
    <property type="term" value="P:box H/ACA snoRNP assembly"/>
    <property type="evidence" value="ECO:0007669"/>
    <property type="project" value="InterPro"/>
</dbReference>
<dbReference type="PANTHER" id="PTHR31633">
    <property type="entry name" value="H/ACA RIBONUCLEOPROTEIN COMPLEX NON-CORE SUBUNIT NAF1"/>
    <property type="match status" value="1"/>
</dbReference>
<feature type="compositionally biased region" description="Acidic residues" evidence="10">
    <location>
        <begin position="329"/>
        <end position="342"/>
    </location>
</feature>
<feature type="region of interest" description="Disordered" evidence="10">
    <location>
        <begin position="1"/>
        <end position="77"/>
    </location>
</feature>
<feature type="region of interest" description="Disordered" evidence="10">
    <location>
        <begin position="319"/>
        <end position="547"/>
    </location>
</feature>
<feature type="compositionally biased region" description="Low complexity" evidence="10">
    <location>
        <begin position="460"/>
        <end position="474"/>
    </location>
</feature>
<dbReference type="GeneID" id="63712934"/>
<dbReference type="Proteomes" id="UP000076580">
    <property type="component" value="Chromosome 01"/>
</dbReference>
<accession>A0A151GQ23</accession>
<feature type="compositionally biased region" description="Basic and acidic residues" evidence="10">
    <location>
        <begin position="424"/>
        <end position="433"/>
    </location>
</feature>
<dbReference type="FunFam" id="2.40.10.230:FF:000002">
    <property type="entry name" value="H/ACA ribonucleoprotein complex non-core subunit NAF1"/>
    <property type="match status" value="1"/>
</dbReference>
<dbReference type="Gene3D" id="2.40.10.230">
    <property type="entry name" value="Probable tRNA pseudouridine synthase domain"/>
    <property type="match status" value="1"/>
</dbReference>
<evidence type="ECO:0000256" key="4">
    <source>
        <dbReference type="ARBA" id="ARBA00022517"/>
    </source>
</evidence>
<dbReference type="PANTHER" id="PTHR31633:SF1">
    <property type="entry name" value="H_ACA RIBONUCLEOPROTEIN COMPLEX NON-CORE SUBUNIT NAF1"/>
    <property type="match status" value="1"/>
</dbReference>
<keyword evidence="8" id="KW-0539">Nucleus</keyword>
<reference evidence="11 12" key="1">
    <citation type="journal article" date="2016" name="Sci. Rep.">
        <title>Insights into Adaptations to a Near-Obligate Nematode Endoparasitic Lifestyle from the Finished Genome of Drechmeria coniospora.</title>
        <authorList>
            <person name="Zhang L."/>
            <person name="Zhou Z."/>
            <person name="Guo Q."/>
            <person name="Fokkens L."/>
            <person name="Miskei M."/>
            <person name="Pocsi I."/>
            <person name="Zhang W."/>
            <person name="Chen M."/>
            <person name="Wang L."/>
            <person name="Sun Y."/>
            <person name="Donzelli B.G."/>
            <person name="Gibson D.M."/>
            <person name="Nelson D.R."/>
            <person name="Luo J.G."/>
            <person name="Rep M."/>
            <person name="Liu H."/>
            <person name="Yang S."/>
            <person name="Wang J."/>
            <person name="Krasnoff S.B."/>
            <person name="Xu Y."/>
            <person name="Molnar I."/>
            <person name="Lin M."/>
        </authorList>
    </citation>
    <scope>NUCLEOTIDE SEQUENCE [LARGE SCALE GENOMIC DNA]</scope>
    <source>
        <strain evidence="11 12">ARSEF 6962</strain>
    </source>
</reference>
<keyword evidence="7" id="KW-0694">RNA-binding</keyword>